<reference evidence="2" key="2">
    <citation type="submission" date="2018-05" db="EMBL/GenBank/DDBJ databases">
        <title>OmerRS3 (Oryza meridionalis Reference Sequence Version 3).</title>
        <authorList>
            <person name="Zhang J."/>
            <person name="Kudrna D."/>
            <person name="Lee S."/>
            <person name="Talag J."/>
            <person name="Welchert J."/>
            <person name="Wing R.A."/>
        </authorList>
    </citation>
    <scope>NUCLEOTIDE SEQUENCE [LARGE SCALE GENOMIC DNA]</scope>
    <source>
        <strain evidence="2">cv. OR44</strain>
    </source>
</reference>
<dbReference type="Proteomes" id="UP000008021">
    <property type="component" value="Chromosome 5"/>
</dbReference>
<dbReference type="AlphaFoldDB" id="A0A0E0DSP2"/>
<name>A0A0E0DSP2_9ORYZ</name>
<accession>A0A0E0DSP2</accession>
<reference evidence="2" key="1">
    <citation type="submission" date="2015-04" db="UniProtKB">
        <authorList>
            <consortium name="EnsemblPlants"/>
        </authorList>
    </citation>
    <scope>IDENTIFICATION</scope>
</reference>
<evidence type="ECO:0000313" key="3">
    <source>
        <dbReference type="Proteomes" id="UP000008021"/>
    </source>
</evidence>
<sequence>MEALAPARWRRGEGDGGGTPGEKRAAEPSRRPRAAVSTTPCASREAGEHGCGRGRHRASTSAAPWDARCANPGGGILLRRAGAPRAAGSRTFFLE</sequence>
<proteinExistence type="predicted"/>
<protein>
    <submittedName>
        <fullName evidence="2">Uncharacterized protein</fullName>
    </submittedName>
</protein>
<feature type="compositionally biased region" description="Basic and acidic residues" evidence="1">
    <location>
        <begin position="21"/>
        <end position="30"/>
    </location>
</feature>
<evidence type="ECO:0000256" key="1">
    <source>
        <dbReference type="SAM" id="MobiDB-lite"/>
    </source>
</evidence>
<organism evidence="2">
    <name type="scientific">Oryza meridionalis</name>
    <dbReference type="NCBI Taxonomy" id="40149"/>
    <lineage>
        <taxon>Eukaryota</taxon>
        <taxon>Viridiplantae</taxon>
        <taxon>Streptophyta</taxon>
        <taxon>Embryophyta</taxon>
        <taxon>Tracheophyta</taxon>
        <taxon>Spermatophyta</taxon>
        <taxon>Magnoliopsida</taxon>
        <taxon>Liliopsida</taxon>
        <taxon>Poales</taxon>
        <taxon>Poaceae</taxon>
        <taxon>BOP clade</taxon>
        <taxon>Oryzoideae</taxon>
        <taxon>Oryzeae</taxon>
        <taxon>Oryzinae</taxon>
        <taxon>Oryza</taxon>
    </lineage>
</organism>
<evidence type="ECO:0000313" key="2">
    <source>
        <dbReference type="EnsemblPlants" id="OMERI05G17170.1"/>
    </source>
</evidence>
<dbReference type="HOGENOM" id="CLU_2376412_0_0_1"/>
<dbReference type="Gramene" id="OMERI05G17170.1">
    <property type="protein sequence ID" value="OMERI05G17170.1"/>
    <property type="gene ID" value="OMERI05G17170"/>
</dbReference>
<keyword evidence="3" id="KW-1185">Reference proteome</keyword>
<feature type="region of interest" description="Disordered" evidence="1">
    <location>
        <begin position="1"/>
        <end position="62"/>
    </location>
</feature>
<dbReference type="EnsemblPlants" id="OMERI05G17170.1">
    <property type="protein sequence ID" value="OMERI05G17170.1"/>
    <property type="gene ID" value="OMERI05G17170"/>
</dbReference>